<dbReference type="AlphaFoldDB" id="A0A8S9KDP2"/>
<accession>A0A8S9KDP2</accession>
<name>A0A8S9KDP2_BRACR</name>
<evidence type="ECO:0000313" key="1">
    <source>
        <dbReference type="EMBL" id="KAF2592192.1"/>
    </source>
</evidence>
<organism evidence="1">
    <name type="scientific">Brassica cretica</name>
    <name type="common">Mustard</name>
    <dbReference type="NCBI Taxonomy" id="69181"/>
    <lineage>
        <taxon>Eukaryota</taxon>
        <taxon>Viridiplantae</taxon>
        <taxon>Streptophyta</taxon>
        <taxon>Embryophyta</taxon>
        <taxon>Tracheophyta</taxon>
        <taxon>Spermatophyta</taxon>
        <taxon>Magnoliopsida</taxon>
        <taxon>eudicotyledons</taxon>
        <taxon>Gunneridae</taxon>
        <taxon>Pentapetalae</taxon>
        <taxon>rosids</taxon>
        <taxon>malvids</taxon>
        <taxon>Brassicales</taxon>
        <taxon>Brassicaceae</taxon>
        <taxon>Brassiceae</taxon>
        <taxon>Brassica</taxon>
    </lineage>
</organism>
<reference evidence="1" key="1">
    <citation type="submission" date="2019-12" db="EMBL/GenBank/DDBJ databases">
        <title>Genome sequencing and annotation of Brassica cretica.</title>
        <authorList>
            <person name="Studholme D.J."/>
            <person name="Sarris P.F."/>
        </authorList>
    </citation>
    <scope>NUCLEOTIDE SEQUENCE</scope>
    <source>
        <strain evidence="1">PFS-102/07</strain>
        <tissue evidence="1">Leaf</tissue>
    </source>
</reference>
<comment type="caution">
    <text evidence="1">The sequence shown here is derived from an EMBL/GenBank/DDBJ whole genome shotgun (WGS) entry which is preliminary data.</text>
</comment>
<proteinExistence type="predicted"/>
<evidence type="ECO:0008006" key="2">
    <source>
        <dbReference type="Google" id="ProtNLM"/>
    </source>
</evidence>
<gene>
    <name evidence="1" type="ORF">F2Q70_00042708</name>
</gene>
<sequence>MPVNWVSSITALQSLTGPAWYEKLCCLVWKLIIYSLWAERNSRLHRNAYRSIDSLAASIDRTVKNRINSLREANPSVASTMSQFWVESTT</sequence>
<protein>
    <recommendedName>
        <fullName evidence="2">Reverse transcriptase zinc-binding domain-containing protein</fullName>
    </recommendedName>
</protein>
<dbReference type="EMBL" id="QGKY02000164">
    <property type="protein sequence ID" value="KAF2592192.1"/>
    <property type="molecule type" value="Genomic_DNA"/>
</dbReference>